<comment type="caution">
    <text evidence="3">The sequence shown here is derived from an EMBL/GenBank/DDBJ whole genome shotgun (WGS) entry which is preliminary data.</text>
</comment>
<proteinExistence type="predicted"/>
<dbReference type="EMBL" id="JANPWZ010003612">
    <property type="protein sequence ID" value="KAJ3551928.1"/>
    <property type="molecule type" value="Genomic_DNA"/>
</dbReference>
<keyword evidence="1" id="KW-0175">Coiled coil</keyword>
<dbReference type="Gene3D" id="1.10.287.1490">
    <property type="match status" value="1"/>
</dbReference>
<sequence length="492" mass="55008">MSNQSDPTGPSSDNPPTPSLAGTAGTAPSITPSQAFARPPPDFDPEQAKAEFLKTAGKSFLDPRDEVEESVEDEIQRKISELEKAKDGLVTAEEKEKIARKVRFLREGAWLEGLKLELTGRDAVPIEYFNRIVAENEDSIRKVAQINSKAERELAKKDAQIKDLKTSSGQSIKLQDELTKSEQRGDALEIEVRKLKVELDRKNAKPKETAAEKDALTKCKRQVAELQKSLKAANGDLVNARETLSKRHQEVESLKQQKADGREREDGLKAQARDLMNQIKRNAQTPRISRAKIAALEGENKKLKDAAEAQKEPDDLHKRIAELEAGWAECKDKVKALEDENKSLKNASQGSSGEPNNTGDLGDLQKQIARLEVKIMKRDESITALQTQLKHKYAGLPKGSPSELQAHCITLRNSRDTYRNRWARGVTANSANLLMFWEAVESTNLEIKKLYDGMPSIRSSPKSPNNCPLNVMNTEHRKSLYYICSPRIRTQK</sequence>
<name>A0A9W8TFT7_9PEZI</name>
<evidence type="ECO:0000256" key="1">
    <source>
        <dbReference type="SAM" id="Coils"/>
    </source>
</evidence>
<dbReference type="AlphaFoldDB" id="A0A9W8TFT7"/>
<feature type="region of interest" description="Disordered" evidence="2">
    <location>
        <begin position="344"/>
        <end position="363"/>
    </location>
</feature>
<feature type="coiled-coil region" evidence="1">
    <location>
        <begin position="147"/>
        <end position="271"/>
    </location>
</feature>
<reference evidence="3" key="1">
    <citation type="submission" date="2022-07" db="EMBL/GenBank/DDBJ databases">
        <title>Genome Sequence of Xylaria arbuscula.</title>
        <authorList>
            <person name="Buettner E."/>
        </authorList>
    </citation>
    <scope>NUCLEOTIDE SEQUENCE</scope>
    <source>
        <strain evidence="3">VT107</strain>
    </source>
</reference>
<evidence type="ECO:0000256" key="2">
    <source>
        <dbReference type="SAM" id="MobiDB-lite"/>
    </source>
</evidence>
<feature type="compositionally biased region" description="Polar residues" evidence="2">
    <location>
        <begin position="1"/>
        <end position="12"/>
    </location>
</feature>
<feature type="compositionally biased region" description="Polar residues" evidence="2">
    <location>
        <begin position="344"/>
        <end position="359"/>
    </location>
</feature>
<feature type="region of interest" description="Disordered" evidence="2">
    <location>
        <begin position="1"/>
        <end position="47"/>
    </location>
</feature>
<protein>
    <submittedName>
        <fullName evidence="3">Uncharacterized protein</fullName>
    </submittedName>
</protein>
<organism evidence="3 4">
    <name type="scientific">Xylaria arbuscula</name>
    <dbReference type="NCBI Taxonomy" id="114810"/>
    <lineage>
        <taxon>Eukaryota</taxon>
        <taxon>Fungi</taxon>
        <taxon>Dikarya</taxon>
        <taxon>Ascomycota</taxon>
        <taxon>Pezizomycotina</taxon>
        <taxon>Sordariomycetes</taxon>
        <taxon>Xylariomycetidae</taxon>
        <taxon>Xylariales</taxon>
        <taxon>Xylariaceae</taxon>
        <taxon>Xylaria</taxon>
    </lineage>
</organism>
<feature type="coiled-coil region" evidence="1">
    <location>
        <begin position="68"/>
        <end position="95"/>
    </location>
</feature>
<evidence type="ECO:0000313" key="3">
    <source>
        <dbReference type="EMBL" id="KAJ3551928.1"/>
    </source>
</evidence>
<keyword evidence="4" id="KW-1185">Reference proteome</keyword>
<gene>
    <name evidence="3" type="ORF">NPX13_g11242</name>
</gene>
<dbReference type="Proteomes" id="UP001148614">
    <property type="component" value="Unassembled WGS sequence"/>
</dbReference>
<accession>A0A9W8TFT7</accession>
<evidence type="ECO:0000313" key="4">
    <source>
        <dbReference type="Proteomes" id="UP001148614"/>
    </source>
</evidence>